<protein>
    <recommendedName>
        <fullName evidence="7">Rhodopsin domain-containing protein</fullName>
    </recommendedName>
</protein>
<evidence type="ECO:0000313" key="9">
    <source>
        <dbReference type="Proteomes" id="UP000469558"/>
    </source>
</evidence>
<evidence type="ECO:0000313" key="8">
    <source>
        <dbReference type="EMBL" id="TVY75897.1"/>
    </source>
</evidence>
<evidence type="ECO:0000259" key="7">
    <source>
        <dbReference type="Pfam" id="PF20684"/>
    </source>
</evidence>
<dbReference type="Proteomes" id="UP000469558">
    <property type="component" value="Unassembled WGS sequence"/>
</dbReference>
<dbReference type="EMBL" id="QGMK01000920">
    <property type="protein sequence ID" value="TVY75897.1"/>
    <property type="molecule type" value="Genomic_DNA"/>
</dbReference>
<dbReference type="PANTHER" id="PTHR33048">
    <property type="entry name" value="PTH11-LIKE INTEGRAL MEMBRANE PROTEIN (AFU_ORTHOLOGUE AFUA_5G11245)"/>
    <property type="match status" value="1"/>
</dbReference>
<feature type="domain" description="Rhodopsin" evidence="7">
    <location>
        <begin position="33"/>
        <end position="232"/>
    </location>
</feature>
<reference evidence="8 9" key="1">
    <citation type="submission" date="2018-05" db="EMBL/GenBank/DDBJ databases">
        <title>Genome sequencing and assembly of the regulated plant pathogen Lachnellula willkommii and related sister species for the development of diagnostic species identification markers.</title>
        <authorList>
            <person name="Giroux E."/>
            <person name="Bilodeau G."/>
        </authorList>
    </citation>
    <scope>NUCLEOTIDE SEQUENCE [LARGE SCALE GENOMIC DNA]</scope>
    <source>
        <strain evidence="8 9">CBS 268.59</strain>
    </source>
</reference>
<sequence length="257" mass="28634">MSSTSVHRTEDRGTVAIVYFWITGGIAILIVAARFYTRIRTRIIAADDWWMLFTLILYLGSCAMVTRNALVGGFGHIENIHPSDAEDIGLNYVVLQILANFAFGTAKLSVGFLILRLLPPTAAKWKRWAVRVAIWVTFFGNIGFILLSIFQCSPPIWTLGVKKCWSPATYVFFMYFNAAENIAVDVFLAIMPTTFIWSLNMALKQRITLCILLGLGLIASICGIVKTTYFAKGMVIQEWHGRGAKSFLLSSAAAYLL</sequence>
<evidence type="ECO:0000256" key="3">
    <source>
        <dbReference type="ARBA" id="ARBA00022989"/>
    </source>
</evidence>
<proteinExistence type="inferred from homology"/>
<feature type="transmembrane region" description="Helical" evidence="6">
    <location>
        <begin position="49"/>
        <end position="70"/>
    </location>
</feature>
<evidence type="ECO:0000256" key="5">
    <source>
        <dbReference type="ARBA" id="ARBA00038359"/>
    </source>
</evidence>
<comment type="similarity">
    <text evidence="5">Belongs to the SAT4 family.</text>
</comment>
<keyword evidence="4 6" id="KW-0472">Membrane</keyword>
<evidence type="ECO:0000256" key="4">
    <source>
        <dbReference type="ARBA" id="ARBA00023136"/>
    </source>
</evidence>
<evidence type="ECO:0000256" key="6">
    <source>
        <dbReference type="SAM" id="Phobius"/>
    </source>
</evidence>
<dbReference type="InterPro" id="IPR049326">
    <property type="entry name" value="Rhodopsin_dom_fungi"/>
</dbReference>
<gene>
    <name evidence="8" type="ORF">LSUE1_G004677</name>
</gene>
<evidence type="ECO:0000256" key="1">
    <source>
        <dbReference type="ARBA" id="ARBA00004141"/>
    </source>
</evidence>
<comment type="subcellular location">
    <subcellularLocation>
        <location evidence="1">Membrane</location>
        <topology evidence="1">Multi-pass membrane protein</topology>
    </subcellularLocation>
</comment>
<keyword evidence="9" id="KW-1185">Reference proteome</keyword>
<dbReference type="OrthoDB" id="5331848at2759"/>
<accession>A0A8T9C6P7</accession>
<evidence type="ECO:0000256" key="2">
    <source>
        <dbReference type="ARBA" id="ARBA00022692"/>
    </source>
</evidence>
<comment type="caution">
    <text evidence="8">The sequence shown here is derived from an EMBL/GenBank/DDBJ whole genome shotgun (WGS) entry which is preliminary data.</text>
</comment>
<feature type="transmembrane region" description="Helical" evidence="6">
    <location>
        <begin position="170"/>
        <end position="197"/>
    </location>
</feature>
<dbReference type="AlphaFoldDB" id="A0A8T9C6P7"/>
<dbReference type="Pfam" id="PF20684">
    <property type="entry name" value="Fung_rhodopsin"/>
    <property type="match status" value="1"/>
</dbReference>
<feature type="transmembrane region" description="Helical" evidence="6">
    <location>
        <begin position="16"/>
        <end position="37"/>
    </location>
</feature>
<dbReference type="PANTHER" id="PTHR33048:SF155">
    <property type="entry name" value="INTEGRAL MEMBRANE PROTEIN"/>
    <property type="match status" value="1"/>
</dbReference>
<feature type="transmembrane region" description="Helical" evidence="6">
    <location>
        <begin position="128"/>
        <end position="150"/>
    </location>
</feature>
<keyword evidence="3 6" id="KW-1133">Transmembrane helix</keyword>
<organism evidence="8 9">
    <name type="scientific">Lachnellula suecica</name>
    <dbReference type="NCBI Taxonomy" id="602035"/>
    <lineage>
        <taxon>Eukaryota</taxon>
        <taxon>Fungi</taxon>
        <taxon>Dikarya</taxon>
        <taxon>Ascomycota</taxon>
        <taxon>Pezizomycotina</taxon>
        <taxon>Leotiomycetes</taxon>
        <taxon>Helotiales</taxon>
        <taxon>Lachnaceae</taxon>
        <taxon>Lachnellula</taxon>
    </lineage>
</organism>
<feature type="transmembrane region" description="Helical" evidence="6">
    <location>
        <begin position="90"/>
        <end position="116"/>
    </location>
</feature>
<keyword evidence="2 6" id="KW-0812">Transmembrane</keyword>
<name>A0A8T9C6P7_9HELO</name>
<dbReference type="GO" id="GO:0016020">
    <property type="term" value="C:membrane"/>
    <property type="evidence" value="ECO:0007669"/>
    <property type="project" value="UniProtKB-SubCell"/>
</dbReference>
<dbReference type="InterPro" id="IPR052337">
    <property type="entry name" value="SAT4-like"/>
</dbReference>
<feature type="transmembrane region" description="Helical" evidence="6">
    <location>
        <begin position="209"/>
        <end position="231"/>
    </location>
</feature>